<dbReference type="EMBL" id="BMCU01000005">
    <property type="protein sequence ID" value="GGG24983.1"/>
    <property type="molecule type" value="Genomic_DNA"/>
</dbReference>
<feature type="transmembrane region" description="Helical" evidence="1">
    <location>
        <begin position="84"/>
        <end position="101"/>
    </location>
</feature>
<accession>A0A917LHT3</accession>
<evidence type="ECO:0000256" key="1">
    <source>
        <dbReference type="SAM" id="Phobius"/>
    </source>
</evidence>
<evidence type="ECO:0000313" key="3">
    <source>
        <dbReference type="Proteomes" id="UP000654257"/>
    </source>
</evidence>
<sequence>MSLTTGPVEPVSITPDARENDHRTVDFVGTCLTAVAIMCLVVHAALLMVTGTSMLVMVVPMLVLSGLCVAFTCRKGNGHRVREYTVTAGFGVAMLTAHWALMSAAPGHSNDTATDHAAMGHGSMDMAGSGGGAVEALMQVGLLFAAVQVALAVGAAVRAQRSGGE</sequence>
<comment type="caution">
    <text evidence="2">The sequence shown here is derived from an EMBL/GenBank/DDBJ whole genome shotgun (WGS) entry which is preliminary data.</text>
</comment>
<dbReference type="Proteomes" id="UP000654257">
    <property type="component" value="Unassembled WGS sequence"/>
</dbReference>
<keyword evidence="1" id="KW-0472">Membrane</keyword>
<keyword evidence="3" id="KW-1185">Reference proteome</keyword>
<gene>
    <name evidence="2" type="ORF">GCM10007304_43550</name>
</gene>
<dbReference type="RefSeq" id="WP_188546995.1">
    <property type="nucleotide sequence ID" value="NZ_BMCU01000005.1"/>
</dbReference>
<feature type="transmembrane region" description="Helical" evidence="1">
    <location>
        <begin position="136"/>
        <end position="157"/>
    </location>
</feature>
<organism evidence="2 3">
    <name type="scientific">Rhodococcoides trifolii</name>
    <dbReference type="NCBI Taxonomy" id="908250"/>
    <lineage>
        <taxon>Bacteria</taxon>
        <taxon>Bacillati</taxon>
        <taxon>Actinomycetota</taxon>
        <taxon>Actinomycetes</taxon>
        <taxon>Mycobacteriales</taxon>
        <taxon>Nocardiaceae</taxon>
        <taxon>Rhodococcoides</taxon>
    </lineage>
</organism>
<reference evidence="2" key="1">
    <citation type="journal article" date="2014" name="Int. J. Syst. Evol. Microbiol.">
        <title>Complete genome sequence of Corynebacterium casei LMG S-19264T (=DSM 44701T), isolated from a smear-ripened cheese.</title>
        <authorList>
            <consortium name="US DOE Joint Genome Institute (JGI-PGF)"/>
            <person name="Walter F."/>
            <person name="Albersmeier A."/>
            <person name="Kalinowski J."/>
            <person name="Ruckert C."/>
        </authorList>
    </citation>
    <scope>NUCLEOTIDE SEQUENCE</scope>
    <source>
        <strain evidence="2">CCM 7905</strain>
    </source>
</reference>
<protein>
    <submittedName>
        <fullName evidence="2">Uncharacterized protein</fullName>
    </submittedName>
</protein>
<evidence type="ECO:0000313" key="2">
    <source>
        <dbReference type="EMBL" id="GGG24983.1"/>
    </source>
</evidence>
<dbReference type="AlphaFoldDB" id="A0A917LHT3"/>
<proteinExistence type="predicted"/>
<name>A0A917LHT3_9NOCA</name>
<reference evidence="2" key="2">
    <citation type="submission" date="2020-09" db="EMBL/GenBank/DDBJ databases">
        <authorList>
            <person name="Sun Q."/>
            <person name="Sedlacek I."/>
        </authorList>
    </citation>
    <scope>NUCLEOTIDE SEQUENCE</scope>
    <source>
        <strain evidence="2">CCM 7905</strain>
    </source>
</reference>
<keyword evidence="1" id="KW-0812">Transmembrane</keyword>
<keyword evidence="1" id="KW-1133">Transmembrane helix</keyword>
<feature type="transmembrane region" description="Helical" evidence="1">
    <location>
        <begin position="54"/>
        <end position="72"/>
    </location>
</feature>
<feature type="transmembrane region" description="Helical" evidence="1">
    <location>
        <begin position="27"/>
        <end position="48"/>
    </location>
</feature>